<evidence type="ECO:0000256" key="5">
    <source>
        <dbReference type="ARBA" id="ARBA00022801"/>
    </source>
</evidence>
<evidence type="ECO:0000256" key="6">
    <source>
        <dbReference type="ARBA" id="ARBA00023211"/>
    </source>
</evidence>
<dbReference type="Pfam" id="PF07687">
    <property type="entry name" value="M20_dimer"/>
    <property type="match status" value="1"/>
</dbReference>
<dbReference type="RefSeq" id="WP_014802462.1">
    <property type="nucleotide sequence ID" value="NC_018020.1"/>
</dbReference>
<comment type="subunit">
    <text evidence="3">Homodimer.</text>
</comment>
<feature type="binding site" evidence="7">
    <location>
        <position position="195"/>
    </location>
    <ligand>
        <name>Zn(2+)</name>
        <dbReference type="ChEBI" id="CHEBI:29105"/>
        <label>1</label>
    </ligand>
</feature>
<keyword evidence="10" id="KW-1185">Reference proteome</keyword>
<feature type="binding site" evidence="7">
    <location>
        <position position="96"/>
    </location>
    <ligand>
        <name>Zn(2+)</name>
        <dbReference type="ChEBI" id="CHEBI:29105"/>
        <label>1</label>
    </ligand>
</feature>
<feature type="domain" description="Peptidase M20 dimerisation" evidence="8">
    <location>
        <begin position="219"/>
        <end position="317"/>
    </location>
</feature>
<dbReference type="KEGG" id="tpx:Turpa_1298"/>
<dbReference type="InterPro" id="IPR011650">
    <property type="entry name" value="Peptidase_M20_dimer"/>
</dbReference>
<comment type="cofactor">
    <cofactor evidence="7">
        <name>Zn(2+)</name>
        <dbReference type="ChEBI" id="CHEBI:29105"/>
    </cofactor>
    <text evidence="7">Binds 2 Zn(2+) ions per subunit.</text>
</comment>
<dbReference type="SUPFAM" id="SSF53187">
    <property type="entry name" value="Zn-dependent exopeptidases"/>
    <property type="match status" value="1"/>
</dbReference>
<dbReference type="PIRSF" id="PIRSF001235">
    <property type="entry name" value="Amidase_carbamoylase"/>
    <property type="match status" value="1"/>
</dbReference>
<evidence type="ECO:0000313" key="9">
    <source>
        <dbReference type="EMBL" id="AFM11946.1"/>
    </source>
</evidence>
<name>I4B3T9_TURPD</name>
<gene>
    <name evidence="9" type="ordered locus">Turpa_1298</name>
</gene>
<dbReference type="NCBIfam" id="NF006771">
    <property type="entry name" value="PRK09290.1-5"/>
    <property type="match status" value="1"/>
</dbReference>
<dbReference type="InterPro" id="IPR002933">
    <property type="entry name" value="Peptidase_M20"/>
</dbReference>
<accession>I4B3T9</accession>
<keyword evidence="5" id="KW-0378">Hydrolase</keyword>
<evidence type="ECO:0000313" key="10">
    <source>
        <dbReference type="Proteomes" id="UP000006048"/>
    </source>
</evidence>
<dbReference type="PATRIC" id="fig|869212.3.peg.1287"/>
<dbReference type="HOGENOM" id="CLU_024588_6_0_12"/>
<dbReference type="InterPro" id="IPR036264">
    <property type="entry name" value="Bact_exopeptidase_dim_dom"/>
</dbReference>
<evidence type="ECO:0000256" key="2">
    <source>
        <dbReference type="ARBA" id="ARBA00006153"/>
    </source>
</evidence>
<keyword evidence="4 7" id="KW-0479">Metal-binding</keyword>
<proteinExistence type="inferred from homology"/>
<dbReference type="GO" id="GO:0046872">
    <property type="term" value="F:metal ion binding"/>
    <property type="evidence" value="ECO:0007669"/>
    <property type="project" value="UniProtKB-KW"/>
</dbReference>
<dbReference type="EMBL" id="CP002959">
    <property type="protein sequence ID" value="AFM11946.1"/>
    <property type="molecule type" value="Genomic_DNA"/>
</dbReference>
<organism evidence="9 10">
    <name type="scientific">Turneriella parva (strain ATCC BAA-1111 / DSM 21527 / NCTC 11395 / H)</name>
    <name type="common">Leptospira parva</name>
    <dbReference type="NCBI Taxonomy" id="869212"/>
    <lineage>
        <taxon>Bacteria</taxon>
        <taxon>Pseudomonadati</taxon>
        <taxon>Spirochaetota</taxon>
        <taxon>Spirochaetia</taxon>
        <taxon>Leptospirales</taxon>
        <taxon>Leptospiraceae</taxon>
        <taxon>Turneriella</taxon>
    </lineage>
</organism>
<dbReference type="InterPro" id="IPR010158">
    <property type="entry name" value="Amidase_Cbmase"/>
</dbReference>
<keyword evidence="7" id="KW-0862">Zinc</keyword>
<dbReference type="Pfam" id="PF01546">
    <property type="entry name" value="Peptidase_M20"/>
    <property type="match status" value="1"/>
</dbReference>
<dbReference type="PANTHER" id="PTHR32494:SF19">
    <property type="entry name" value="ALLANTOATE DEIMINASE-RELATED"/>
    <property type="match status" value="1"/>
</dbReference>
<dbReference type="PANTHER" id="PTHR32494">
    <property type="entry name" value="ALLANTOATE DEIMINASE-RELATED"/>
    <property type="match status" value="1"/>
</dbReference>
<dbReference type="SUPFAM" id="SSF55031">
    <property type="entry name" value="Bacterial exopeptidase dimerisation domain"/>
    <property type="match status" value="1"/>
</dbReference>
<dbReference type="GO" id="GO:0016813">
    <property type="term" value="F:hydrolase activity, acting on carbon-nitrogen (but not peptide) bonds, in linear amidines"/>
    <property type="evidence" value="ECO:0007669"/>
    <property type="project" value="InterPro"/>
</dbReference>
<feature type="binding site" evidence="7">
    <location>
        <position position="85"/>
    </location>
    <ligand>
        <name>Zn(2+)</name>
        <dbReference type="ChEBI" id="CHEBI:29105"/>
        <label>1</label>
    </ligand>
</feature>
<feature type="binding site" evidence="7">
    <location>
        <position position="96"/>
    </location>
    <ligand>
        <name>Zn(2+)</name>
        <dbReference type="ChEBI" id="CHEBI:29105"/>
        <label>2</label>
    </ligand>
</feature>
<evidence type="ECO:0000256" key="3">
    <source>
        <dbReference type="ARBA" id="ARBA00011738"/>
    </source>
</evidence>
<dbReference type="Gene3D" id="3.30.70.360">
    <property type="match status" value="1"/>
</dbReference>
<comment type="cofactor">
    <cofactor evidence="1">
        <name>Mn(2+)</name>
        <dbReference type="ChEBI" id="CHEBI:29035"/>
    </cofactor>
</comment>
<evidence type="ECO:0000259" key="8">
    <source>
        <dbReference type="Pfam" id="PF07687"/>
    </source>
</evidence>
<feature type="binding site" evidence="7">
    <location>
        <position position="388"/>
    </location>
    <ligand>
        <name>Zn(2+)</name>
        <dbReference type="ChEBI" id="CHEBI:29105"/>
        <label>2</label>
    </ligand>
</feature>
<reference evidence="9 10" key="1">
    <citation type="submission" date="2012-06" db="EMBL/GenBank/DDBJ databases">
        <title>The complete chromosome of genome of Turneriella parva DSM 21527.</title>
        <authorList>
            <consortium name="US DOE Joint Genome Institute (JGI-PGF)"/>
            <person name="Lucas S."/>
            <person name="Han J."/>
            <person name="Lapidus A."/>
            <person name="Bruce D."/>
            <person name="Goodwin L."/>
            <person name="Pitluck S."/>
            <person name="Peters L."/>
            <person name="Kyrpides N."/>
            <person name="Mavromatis K."/>
            <person name="Ivanova N."/>
            <person name="Mikhailova N."/>
            <person name="Chertkov O."/>
            <person name="Detter J.C."/>
            <person name="Tapia R."/>
            <person name="Han C."/>
            <person name="Land M."/>
            <person name="Hauser L."/>
            <person name="Markowitz V."/>
            <person name="Cheng J.-F."/>
            <person name="Hugenholtz P."/>
            <person name="Woyke T."/>
            <person name="Wu D."/>
            <person name="Gronow S."/>
            <person name="Wellnitz S."/>
            <person name="Brambilla E."/>
            <person name="Klenk H.-P."/>
            <person name="Eisen J.A."/>
        </authorList>
    </citation>
    <scope>NUCLEOTIDE SEQUENCE [LARGE SCALE GENOMIC DNA]</scope>
    <source>
        <strain evidence="10">ATCC BAA-1111 / DSM 21527 / NCTC 11395 / H</strain>
    </source>
</reference>
<feature type="binding site" evidence="7">
    <location>
        <position position="131"/>
    </location>
    <ligand>
        <name>Zn(2+)</name>
        <dbReference type="ChEBI" id="CHEBI:29105"/>
        <label>2</label>
    </ligand>
</feature>
<sequence>MPSMPKITVNAQRVSDELEKLARFSDHDYPAVTRIIFTENDIKARDYFKSLAREAGLHVREDSIGNIFVRLGDESALGAIGTGSHCDAVPHAGRFDGTVGVFGGLEALRALKTAGFQPKRPIEVVFFTSEEPTRFGIGCIGSRIMSNTIALDKVAALRDKDGLSFDEARGSAGYKGTVESAILPKGYYDYFVELHIEQGPVLEREKKQIGIVTGIAAPASFRIHFTGEGGHAGGVLMPARKDALVPCAILIQEAERLAKASPSPDTVATVGVVKVHPGAINSIPAKATVEFDIRDIRLETRDAVVTAVKTLAKRLADERGLKVEIEDINSDPPAVSDETILKVAEAATETRGYSHMRLPSRAYHDSLFIARIAPMGMIFVPSKSGYSHRSDEYTSPEEIGRGVEILAQTMAELSLR</sequence>
<dbReference type="STRING" id="869212.Turpa_1298"/>
<evidence type="ECO:0000256" key="7">
    <source>
        <dbReference type="PIRSR" id="PIRSR001235-1"/>
    </source>
</evidence>
<protein>
    <submittedName>
        <fullName evidence="9">Amidase, hydantoinase/carbamoylase family</fullName>
    </submittedName>
</protein>
<keyword evidence="6" id="KW-0464">Manganese</keyword>
<dbReference type="AlphaFoldDB" id="I4B3T9"/>
<dbReference type="NCBIfam" id="TIGR01879">
    <property type="entry name" value="hydantase"/>
    <property type="match status" value="1"/>
</dbReference>
<dbReference type="OrthoDB" id="9808195at2"/>
<evidence type="ECO:0000256" key="4">
    <source>
        <dbReference type="ARBA" id="ARBA00022723"/>
    </source>
</evidence>
<dbReference type="Proteomes" id="UP000006048">
    <property type="component" value="Chromosome"/>
</dbReference>
<comment type="similarity">
    <text evidence="2">Belongs to the peptidase M20 family.</text>
</comment>
<dbReference type="CDD" id="cd03884">
    <property type="entry name" value="M20_bAS"/>
    <property type="match status" value="1"/>
</dbReference>
<dbReference type="Gene3D" id="3.40.630.10">
    <property type="entry name" value="Zn peptidases"/>
    <property type="match status" value="1"/>
</dbReference>
<evidence type="ECO:0000256" key="1">
    <source>
        <dbReference type="ARBA" id="ARBA00001936"/>
    </source>
</evidence>